<protein>
    <submittedName>
        <fullName evidence="1">Uncharacterized protein</fullName>
    </submittedName>
</protein>
<keyword evidence="2" id="KW-1185">Reference proteome</keyword>
<accession>A0A2I9DRA9</accession>
<proteinExistence type="predicted"/>
<dbReference type="OrthoDB" id="69570at2"/>
<reference evidence="2" key="1">
    <citation type="submission" date="2018-01" db="EMBL/GenBank/DDBJ databases">
        <title>Draft Genome Sequence of the Radioresistant Bacterium Deinococcus aerius TR0125, Isolated from the Higher Atmosphere above Japan.</title>
        <authorList>
            <person name="Satoh K."/>
            <person name="Arai H."/>
            <person name="Sanzen T."/>
            <person name="Kawaguchi Y."/>
            <person name="Hayashi H."/>
            <person name="Yokobori S."/>
            <person name="Yamagishi A."/>
            <person name="Oono Y."/>
            <person name="Narumi I."/>
        </authorList>
    </citation>
    <scope>NUCLEOTIDE SEQUENCE [LARGE SCALE GENOMIC DNA]</scope>
    <source>
        <strain evidence="2">TR0125</strain>
    </source>
</reference>
<dbReference type="EMBL" id="BFAG01000003">
    <property type="protein sequence ID" value="GBF04857.1"/>
    <property type="molecule type" value="Genomic_DNA"/>
</dbReference>
<gene>
    <name evidence="1" type="ORF">DAERI_030023</name>
</gene>
<evidence type="ECO:0000313" key="2">
    <source>
        <dbReference type="Proteomes" id="UP000236569"/>
    </source>
</evidence>
<name>A0A2I9DRA9_9DEIO</name>
<comment type="caution">
    <text evidence="1">The sequence shown here is derived from an EMBL/GenBank/DDBJ whole genome shotgun (WGS) entry which is preliminary data.</text>
</comment>
<sequence length="190" mass="20810">MFDPSLLQNLWRFSGHAEAAAYLDLVGDLLTGLGLEGDDRRFHFNPTTGSRYFLPLTVNHRYIVTKGRDVQGGPTWWLIHPGPHAVAEAEEAELLAWLAFAHKRHDAPEAAPMLVQYRVPFVLDNLGWLAPRLLALAARDLAACRGATPCRASHNSLAYALAADDGAREVLAGVAFAGCPRSPRRGHPRT</sequence>
<evidence type="ECO:0000313" key="1">
    <source>
        <dbReference type="EMBL" id="GBF04857.1"/>
    </source>
</evidence>
<dbReference type="RefSeq" id="WP_103128334.1">
    <property type="nucleotide sequence ID" value="NZ_BFAG01000003.1"/>
</dbReference>
<dbReference type="AlphaFoldDB" id="A0A2I9DRA9"/>
<dbReference type="Proteomes" id="UP000236569">
    <property type="component" value="Unassembled WGS sequence"/>
</dbReference>
<organism evidence="1 2">
    <name type="scientific">Deinococcus aerius</name>
    <dbReference type="NCBI Taxonomy" id="200253"/>
    <lineage>
        <taxon>Bacteria</taxon>
        <taxon>Thermotogati</taxon>
        <taxon>Deinococcota</taxon>
        <taxon>Deinococci</taxon>
        <taxon>Deinococcales</taxon>
        <taxon>Deinococcaceae</taxon>
        <taxon>Deinococcus</taxon>
    </lineage>
</organism>